<dbReference type="InterPro" id="IPR011042">
    <property type="entry name" value="6-blade_b-propeller_TolB-like"/>
</dbReference>
<evidence type="ECO:0000256" key="2">
    <source>
        <dbReference type="SAM" id="SignalP"/>
    </source>
</evidence>
<protein>
    <recommendedName>
        <fullName evidence="3">SMP-30/Gluconolactonase/LRE-like region domain-containing protein</fullName>
    </recommendedName>
</protein>
<keyword evidence="1" id="KW-0378">Hydrolase</keyword>
<evidence type="ECO:0000256" key="1">
    <source>
        <dbReference type="ARBA" id="ARBA00022801"/>
    </source>
</evidence>
<gene>
    <name evidence="4" type="ORF">OFUS_LOCUS13475</name>
</gene>
<dbReference type="InterPro" id="IPR013658">
    <property type="entry name" value="SGL"/>
</dbReference>
<evidence type="ECO:0000313" key="4">
    <source>
        <dbReference type="EMBL" id="CAH1787842.1"/>
    </source>
</evidence>
<proteinExistence type="predicted"/>
<dbReference type="Proteomes" id="UP000749559">
    <property type="component" value="Unassembled WGS sequence"/>
</dbReference>
<sequence>MKTGWVFVCMTLLEFGLTSKYRPCKARCRSLGLRKCFKICRIATGDTIALPCWKNCSVSINGSNAANDLRGCIQQCRVGKTCETASNKTGFIKILKDKMLREGPVFTKDGHFYIVLPLAGEISRVDLEKKQASTFVAPSVNGFDGIPAGLQCDAENNIWVADARLGLLKVMQNGSFQQVATKDNQNETIQGCNDLIFDYHGNLWITAPVGPIAPNNLTDSRKDPFGSVYCYNMTTSEIIKVATGILFPNGIAVQHDSNGTPKKLIFGSSYNITALLWSFDIVGPCQIENKQVWGNLPAKSNIDGIDYDEKGNLIVTDFGSSMLFVFDPNGGSVLGHRFTTIGSHISLKLKARASSQAGTLVIRSADWFDGIPVGLQCDLENNIWVTDARLGLLKMKQDGSFKQVATKDNQNETMQGCNDLIFDYHGNLWITAPYGPIAPHNFHIQKRVEFAPRVEDTAPSNLSLMIDIRELLLLLRVIDDPKFIQVAELDASSEVI</sequence>
<dbReference type="Pfam" id="PF08450">
    <property type="entry name" value="SGL"/>
    <property type="match status" value="1"/>
</dbReference>
<evidence type="ECO:0000313" key="5">
    <source>
        <dbReference type="Proteomes" id="UP000749559"/>
    </source>
</evidence>
<dbReference type="PANTHER" id="PTHR47572">
    <property type="entry name" value="LIPOPROTEIN-RELATED"/>
    <property type="match status" value="1"/>
</dbReference>
<dbReference type="SUPFAM" id="SSF63829">
    <property type="entry name" value="Calcium-dependent phosphotriesterase"/>
    <property type="match status" value="1"/>
</dbReference>
<dbReference type="Gene3D" id="2.120.10.30">
    <property type="entry name" value="TolB, C-terminal domain"/>
    <property type="match status" value="2"/>
</dbReference>
<feature type="chain" id="PRO_5035749958" description="SMP-30/Gluconolactonase/LRE-like region domain-containing protein" evidence="2">
    <location>
        <begin position="21"/>
        <end position="496"/>
    </location>
</feature>
<dbReference type="InterPro" id="IPR011041">
    <property type="entry name" value="Quinoprot_gluc/sorb_DH_b-prop"/>
</dbReference>
<organism evidence="4 5">
    <name type="scientific">Owenia fusiformis</name>
    <name type="common">Polychaete worm</name>
    <dbReference type="NCBI Taxonomy" id="6347"/>
    <lineage>
        <taxon>Eukaryota</taxon>
        <taxon>Metazoa</taxon>
        <taxon>Spiralia</taxon>
        <taxon>Lophotrochozoa</taxon>
        <taxon>Annelida</taxon>
        <taxon>Polychaeta</taxon>
        <taxon>Sedentaria</taxon>
        <taxon>Canalipalpata</taxon>
        <taxon>Sabellida</taxon>
        <taxon>Oweniida</taxon>
        <taxon>Oweniidae</taxon>
        <taxon>Owenia</taxon>
    </lineage>
</organism>
<comment type="caution">
    <text evidence="4">The sequence shown here is derived from an EMBL/GenBank/DDBJ whole genome shotgun (WGS) entry which is preliminary data.</text>
</comment>
<feature type="domain" description="SMP-30/Gluconolactonase/LRE-like region" evidence="3">
    <location>
        <begin position="102"/>
        <end position="333"/>
    </location>
</feature>
<evidence type="ECO:0000259" key="3">
    <source>
        <dbReference type="Pfam" id="PF08450"/>
    </source>
</evidence>
<accession>A0A8S4P4K3</accession>
<dbReference type="InterPro" id="IPR051262">
    <property type="entry name" value="SMP-30/CGR1_Lactonase"/>
</dbReference>
<dbReference type="OrthoDB" id="423498at2759"/>
<name>A0A8S4P4K3_OWEFU</name>
<feature type="signal peptide" evidence="2">
    <location>
        <begin position="1"/>
        <end position="20"/>
    </location>
</feature>
<keyword evidence="5" id="KW-1185">Reference proteome</keyword>
<dbReference type="SUPFAM" id="SSF50952">
    <property type="entry name" value="Soluble quinoprotein glucose dehydrogenase"/>
    <property type="match status" value="1"/>
</dbReference>
<dbReference type="GO" id="GO:0016787">
    <property type="term" value="F:hydrolase activity"/>
    <property type="evidence" value="ECO:0007669"/>
    <property type="project" value="UniProtKB-KW"/>
</dbReference>
<dbReference type="AlphaFoldDB" id="A0A8S4P4K3"/>
<dbReference type="PANTHER" id="PTHR47572:SF4">
    <property type="entry name" value="LACTONASE DRP35"/>
    <property type="match status" value="1"/>
</dbReference>
<keyword evidence="2" id="KW-0732">Signal</keyword>
<dbReference type="EMBL" id="CAIIXF020000006">
    <property type="protein sequence ID" value="CAH1787842.1"/>
    <property type="molecule type" value="Genomic_DNA"/>
</dbReference>
<reference evidence="4" key="1">
    <citation type="submission" date="2022-03" db="EMBL/GenBank/DDBJ databases">
        <authorList>
            <person name="Martin C."/>
        </authorList>
    </citation>
    <scope>NUCLEOTIDE SEQUENCE</scope>
</reference>